<feature type="region of interest" description="Disordered" evidence="1">
    <location>
        <begin position="1496"/>
        <end position="1558"/>
    </location>
</feature>
<evidence type="ECO:0000313" key="2">
    <source>
        <dbReference type="EMBL" id="KAG5481242.1"/>
    </source>
</evidence>
<evidence type="ECO:0000256" key="1">
    <source>
        <dbReference type="SAM" id="MobiDB-lite"/>
    </source>
</evidence>
<feature type="region of interest" description="Disordered" evidence="1">
    <location>
        <begin position="1589"/>
        <end position="1611"/>
    </location>
</feature>
<reference evidence="2 3" key="1">
    <citation type="submission" date="2021-02" db="EMBL/GenBank/DDBJ databases">
        <title>Leishmania (Mundinia) enrietti genome sequencing and assembly.</title>
        <authorList>
            <person name="Almutairi H."/>
            <person name="Gatherer D."/>
        </authorList>
    </citation>
    <scope>NUCLEOTIDE SEQUENCE [LARGE SCALE GENOMIC DNA]</scope>
    <source>
        <strain evidence="2">CUR178</strain>
    </source>
</reference>
<name>A0A836GFW0_LEIEN</name>
<dbReference type="OrthoDB" id="267925at2759"/>
<feature type="compositionally biased region" description="Basic residues" evidence="1">
    <location>
        <begin position="1534"/>
        <end position="1543"/>
    </location>
</feature>
<comment type="caution">
    <text evidence="2">The sequence shown here is derived from an EMBL/GenBank/DDBJ whole genome shotgun (WGS) entry which is preliminary data.</text>
</comment>
<feature type="region of interest" description="Disordered" evidence="1">
    <location>
        <begin position="492"/>
        <end position="552"/>
    </location>
</feature>
<organism evidence="2 3">
    <name type="scientific">Leishmania enriettii</name>
    <dbReference type="NCBI Taxonomy" id="5663"/>
    <lineage>
        <taxon>Eukaryota</taxon>
        <taxon>Discoba</taxon>
        <taxon>Euglenozoa</taxon>
        <taxon>Kinetoplastea</taxon>
        <taxon>Metakinetoplastina</taxon>
        <taxon>Trypanosomatida</taxon>
        <taxon>Trypanosomatidae</taxon>
        <taxon>Leishmaniinae</taxon>
        <taxon>Leishmania</taxon>
    </lineage>
</organism>
<feature type="region of interest" description="Disordered" evidence="1">
    <location>
        <begin position="1419"/>
        <end position="1440"/>
    </location>
</feature>
<feature type="region of interest" description="Disordered" evidence="1">
    <location>
        <begin position="993"/>
        <end position="1023"/>
    </location>
</feature>
<dbReference type="RefSeq" id="XP_067693739.1">
    <property type="nucleotide sequence ID" value="XM_067838144.1"/>
</dbReference>
<protein>
    <submittedName>
        <fullName evidence="2">Uncharacterized protein</fullName>
    </submittedName>
</protein>
<feature type="region of interest" description="Disordered" evidence="1">
    <location>
        <begin position="1037"/>
        <end position="1154"/>
    </location>
</feature>
<feature type="region of interest" description="Disordered" evidence="1">
    <location>
        <begin position="736"/>
        <end position="853"/>
    </location>
</feature>
<feature type="compositionally biased region" description="Low complexity" evidence="1">
    <location>
        <begin position="1597"/>
        <end position="1608"/>
    </location>
</feature>
<feature type="compositionally biased region" description="Basic residues" evidence="1">
    <location>
        <begin position="493"/>
        <end position="504"/>
    </location>
</feature>
<keyword evidence="3" id="KW-1185">Reference proteome</keyword>
<feature type="compositionally biased region" description="Basic and acidic residues" evidence="1">
    <location>
        <begin position="505"/>
        <end position="523"/>
    </location>
</feature>
<feature type="region of interest" description="Disordered" evidence="1">
    <location>
        <begin position="45"/>
        <end position="96"/>
    </location>
</feature>
<feature type="region of interest" description="Disordered" evidence="1">
    <location>
        <begin position="345"/>
        <end position="407"/>
    </location>
</feature>
<feature type="compositionally biased region" description="Low complexity" evidence="1">
    <location>
        <begin position="368"/>
        <end position="379"/>
    </location>
</feature>
<proteinExistence type="predicted"/>
<evidence type="ECO:0000313" key="3">
    <source>
        <dbReference type="Proteomes" id="UP000674179"/>
    </source>
</evidence>
<gene>
    <name evidence="2" type="ORF">CUR178_06475</name>
</gene>
<feature type="compositionally biased region" description="Low complexity" evidence="1">
    <location>
        <begin position="396"/>
        <end position="407"/>
    </location>
</feature>
<feature type="region of interest" description="Disordered" evidence="1">
    <location>
        <begin position="431"/>
        <end position="460"/>
    </location>
</feature>
<dbReference type="EMBL" id="JAFHKP010000019">
    <property type="protein sequence ID" value="KAG5481242.1"/>
    <property type="molecule type" value="Genomic_DNA"/>
</dbReference>
<dbReference type="GeneID" id="94173654"/>
<dbReference type="Proteomes" id="UP000674179">
    <property type="component" value="Chromosome 19"/>
</dbReference>
<dbReference type="KEGG" id="lenr:94173654"/>
<sequence length="1722" mass="181520">MSHARSCFSPSILRDDSIRARVLRGGDSSDSSDGPVDVFYDHRSSLPQHDLTDSTTVRSGDGLAHQHPRLIPGRRQQQPSVTQVPSAPLTSSLNSAHKGSVDRFPASTFTSVASCATSPAAPFSMTALARVVDEAVMTMDHAVRVPCALRGAGRRTMFDVLVDVAARQRPPDQRQAKPQVSADDRNIASDDVATARDLQAPAPHPSGTAVSSLGVSSSAREIAHQLLFPRSTVAAAARRLSSSTTTNSVSAAGLVRELCNGDTASTAPALGAAVAALPGRETRAGASASPVRHRRMTPLSALPPQRAKPDRRLRHLLPAHLRGGLAASQNADDDSQVRKLQRALIGGTDRLQTPPVRNPNDTTALDASDISSISSFSDGGDTRQPDTRYVQPHLGTPPDATDTAAAAPMWGPQAPQAVTHQAFFSGLINGDPEELARHKPQHAAPKSGQPERPQRTTEDSKAKWAWLEQVFMGAAEAVVSSSLAEEPTCVRDRLHHRHSRHRRVDRGTARSSLERSTTRRRTTDVFASDPGSASSGMEDSVDDGGGGVLGLREDLDDEVPRWVRQHEATRGRLAQLQQQRRVSWASPTFREAHMYVVERAAAAYRARARVAATAAASQALVGKPRIFCPSSMVPRTPSSASHPVSDLVGGAVAWSAAHGVGRGKSDAGGIRTAAGAQRSVLTVWKEGKRLLKQRSSNATAVAVVEYLWRRFQAWKPYGLQLLPQLRRGICFGEAAAPPVGSPLSRPQRESDSGCLALNPAWDDPAGDAVEPTEEILGTSSDEDRTHTSVLQRKAARKSQRCRQQAGASGPPPQMHPAATAGGGTDAAREASHQSESGGRPGDSGAAEEGGSGDEGVEVQLRVHYMESAFNVVAVHGELTYASESACARLGLAYPLLSSSRLPSCVRDRAEDAATTRAALQRRWTLLLPEPALMQVPVLLQEYIYLAPPYTVCREMQTVLASYNFTSDALLRQHAKEEGVFQEGPQRRCATGAAGDAVSEGHALDTDYGESGDRGFRVSPTSQAVRTRQRCRSKVCCESAAQEGSGRPPEREAAPSHAQMPVHPTEEHATAASPPSLHRELGGTPLNADPVRLHRTPTLEHPQRQQWRVAGKEGAYPRAQAAGGVEPHTPTAVRQGGGTRMGASPEPHQPVARGPPPLPRLREAGSGSDAVYAEAQWRQGNLPTQASMSPSCVRASPASANSIAFDGFYDPLAMPALPIAGAERGMVKAWGDSGGGTRGLSSATAGMTMVVTRGSVHDADHIVGPAHALERRLAGGPRELPIPPQLVAPLSSTFSQAVAASASDSVSSGGVEDGAEARDGSALATVVSAAPLMDCRIGDGFPRGPSTDWDVPVEVLFALSRGGGRWMDDTEQPARLTCRHRDADVDSRGEGDDGDGAFEVRHGPAGACGLAATPAKLAQEPVGVRKRHRHETRTSGDTFTATALGKASGELGSAAASHLASQKLPSSAIFSCPTPHSQSASTASSLASSTAPSFVSLSSLSEPQGECVDGADSGDAPQAARAPRGKVNGRGAMRWPRHSARRSRLGGAVASHPHQKQQQERWMRVLWGRGKHHDQPYAMPAAPSGFSAVARAPADPPQCSSHQQQTSSQRHLRVRTSSSLSLAADASISVPTAVSTPARAAPVARGPEGDGAAILARSSSPLTVGVSAAMEPHLSGTASRSALEAIVRSASGAPVLYRPEDADASTSTTAFFALEDVYLSDLE</sequence>
<accession>A0A836GFW0</accession>
<feature type="compositionally biased region" description="Polar residues" evidence="1">
    <location>
        <begin position="75"/>
        <end position="96"/>
    </location>
</feature>